<dbReference type="InterPro" id="IPR003961">
    <property type="entry name" value="FN3_dom"/>
</dbReference>
<feature type="compositionally biased region" description="Low complexity" evidence="1">
    <location>
        <begin position="250"/>
        <end position="262"/>
    </location>
</feature>
<dbReference type="Gene3D" id="2.130.10.10">
    <property type="entry name" value="YVTN repeat-like/Quinoprotein amine dehydrogenase"/>
    <property type="match status" value="1"/>
</dbReference>
<feature type="compositionally biased region" description="Polar residues" evidence="1">
    <location>
        <begin position="420"/>
        <end position="429"/>
    </location>
</feature>
<accession>A0A523XEI5</accession>
<evidence type="ECO:0000256" key="1">
    <source>
        <dbReference type="SAM" id="MobiDB-lite"/>
    </source>
</evidence>
<gene>
    <name evidence="2" type="ORF">E3J38_09600</name>
</gene>
<evidence type="ECO:0000313" key="2">
    <source>
        <dbReference type="EMBL" id="TET77688.1"/>
    </source>
</evidence>
<dbReference type="EMBL" id="SOIP01000552">
    <property type="protein sequence ID" value="TET77688.1"/>
    <property type="molecule type" value="Genomic_DNA"/>
</dbReference>
<sequence length="684" mass="74487">MRIAICGIAAWLFLMTAFFATLHLAEAVSTTFFRTETFEDFSRGKQENISIKKDGSVVLSPPLTEKFESVEPYIWSIASDKKGNIYAGTGNEGKILKIQPNGDSSVIFDSPEAEILSMVLDGSGKLYAGTAPGGIIYRVGDSGGKVFFDSEEKYIWSMAIDKNGDLIAGTGDKGRIYRVKKNGSAQVILESGQTNITKVAVHEGKIYAGSAHDGILFMIDGKKTKVLYDTPEKEIRSILFDEAGNILLGTTSGESAPSSSPSRAKRGDDEPRGEAAPVTPGASAIYKVSKDGTTTQVVSWSSYTLLCMAMLPDGDIVVGTGEEGQLLRVARDGTTEILSRVEALQVLSIVSNEEFILSTGNMGRVYTLGKTYAAKGYFTSQPLDALTTSSWGVISWTAYTPERTSVSVQTRSGNTEKPDQTWSDWSKSSTKGEGEKVSSPPARFLQWKAELSTKNSHVTPTLRDVSVAYLQKNLDPKITGVTVKPLSSGQTEGSSGRPRQDLRGVVIVSWTAEDPNGDSLQFVVQFKGTGQRNWFTMESDLKMSSHTFDSQSLPDGKYRIRVKASDSPSNPDDLALGDVRESDPFVIDNTPPEVFRMGADVKRGRKYRITFQVEDDASPVANCEYSIDGNPWRPVFPIDQIFDTKEESFVLETSSLSGGQHIIVVKATDRAQNIGTNRLIIDVK</sequence>
<name>A0A523XEI5_UNCT6</name>
<dbReference type="SUPFAM" id="SSF49265">
    <property type="entry name" value="Fibronectin type III"/>
    <property type="match status" value="1"/>
</dbReference>
<dbReference type="Gene3D" id="2.80.10.50">
    <property type="match status" value="1"/>
</dbReference>
<dbReference type="InterPro" id="IPR015943">
    <property type="entry name" value="WD40/YVTN_repeat-like_dom_sf"/>
</dbReference>
<reference evidence="2 3" key="1">
    <citation type="submission" date="2019-03" db="EMBL/GenBank/DDBJ databases">
        <title>Metabolic potential of uncultured bacteria and archaea associated with petroleum seepage in deep-sea sediments.</title>
        <authorList>
            <person name="Dong X."/>
            <person name="Hubert C."/>
        </authorList>
    </citation>
    <scope>NUCLEOTIDE SEQUENCE [LARGE SCALE GENOMIC DNA]</scope>
    <source>
        <strain evidence="2">E29_bin36</strain>
    </source>
</reference>
<dbReference type="InterPro" id="IPR036116">
    <property type="entry name" value="FN3_sf"/>
</dbReference>
<dbReference type="CDD" id="cd00063">
    <property type="entry name" value="FN3"/>
    <property type="match status" value="1"/>
</dbReference>
<dbReference type="Proteomes" id="UP000315534">
    <property type="component" value="Unassembled WGS sequence"/>
</dbReference>
<protein>
    <recommendedName>
        <fullName evidence="4">Fibronectin type-III domain-containing protein</fullName>
    </recommendedName>
</protein>
<comment type="caution">
    <text evidence="2">The sequence shown here is derived from an EMBL/GenBank/DDBJ whole genome shotgun (WGS) entry which is preliminary data.</text>
</comment>
<organism evidence="2 3">
    <name type="scientific">candidate division TA06 bacterium</name>
    <dbReference type="NCBI Taxonomy" id="2250710"/>
    <lineage>
        <taxon>Bacteria</taxon>
        <taxon>Bacteria division TA06</taxon>
    </lineage>
</organism>
<proteinExistence type="predicted"/>
<feature type="region of interest" description="Disordered" evidence="1">
    <location>
        <begin position="407"/>
        <end position="439"/>
    </location>
</feature>
<feature type="region of interest" description="Disordered" evidence="1">
    <location>
        <begin position="250"/>
        <end position="280"/>
    </location>
</feature>
<dbReference type="AlphaFoldDB" id="A0A523XEI5"/>
<dbReference type="SUPFAM" id="SSF63829">
    <property type="entry name" value="Calcium-dependent phosphotriesterase"/>
    <property type="match status" value="1"/>
</dbReference>
<evidence type="ECO:0000313" key="3">
    <source>
        <dbReference type="Proteomes" id="UP000315534"/>
    </source>
</evidence>
<evidence type="ECO:0008006" key="4">
    <source>
        <dbReference type="Google" id="ProtNLM"/>
    </source>
</evidence>